<dbReference type="GO" id="GO:0048699">
    <property type="term" value="P:generation of neurons"/>
    <property type="evidence" value="ECO:0007669"/>
    <property type="project" value="UniProtKB-ARBA"/>
</dbReference>
<feature type="domain" description="Cadherin" evidence="25">
    <location>
        <begin position="3353"/>
        <end position="3453"/>
    </location>
</feature>
<dbReference type="InterPro" id="IPR001881">
    <property type="entry name" value="EGF-like_Ca-bd_dom"/>
</dbReference>
<feature type="domain" description="Cadherin" evidence="25">
    <location>
        <begin position="1995"/>
        <end position="2098"/>
    </location>
</feature>
<dbReference type="FunFam" id="2.60.40.60:FF:000005">
    <property type="entry name" value="Protocadherin 9"/>
    <property type="match status" value="1"/>
</dbReference>
<feature type="region of interest" description="Disordered" evidence="20">
    <location>
        <begin position="4542"/>
        <end position="4564"/>
    </location>
</feature>
<dbReference type="GO" id="GO:0007156">
    <property type="term" value="P:homophilic cell adhesion via plasma membrane adhesion molecules"/>
    <property type="evidence" value="ECO:0007669"/>
    <property type="project" value="InterPro"/>
</dbReference>
<evidence type="ECO:0000256" key="12">
    <source>
        <dbReference type="ARBA" id="ARBA00023157"/>
    </source>
</evidence>
<feature type="domain" description="Cadherin" evidence="25">
    <location>
        <begin position="2514"/>
        <end position="2615"/>
    </location>
</feature>
<dbReference type="SMART" id="SM00179">
    <property type="entry name" value="EGF_CA"/>
    <property type="match status" value="5"/>
</dbReference>
<feature type="region of interest" description="Disordered" evidence="20">
    <location>
        <begin position="4073"/>
        <end position="4094"/>
    </location>
</feature>
<feature type="domain" description="EGF-like" evidence="24">
    <location>
        <begin position="3775"/>
        <end position="3811"/>
    </location>
</feature>
<feature type="compositionally biased region" description="Low complexity" evidence="20">
    <location>
        <begin position="4080"/>
        <end position="4094"/>
    </location>
</feature>
<feature type="domain" description="Cadherin" evidence="25">
    <location>
        <begin position="559"/>
        <end position="666"/>
    </location>
</feature>
<feature type="domain" description="EGF-like" evidence="24">
    <location>
        <begin position="3639"/>
        <end position="3697"/>
    </location>
</feature>
<keyword evidence="13" id="KW-0325">Glycoprotein</keyword>
<feature type="disulfide bond" evidence="19">
    <location>
        <begin position="3725"/>
        <end position="3734"/>
    </location>
</feature>
<feature type="domain" description="Cadherin" evidence="25">
    <location>
        <begin position="771"/>
        <end position="870"/>
    </location>
</feature>
<dbReference type="InterPro" id="IPR000742">
    <property type="entry name" value="EGF"/>
</dbReference>
<dbReference type="FunFam" id="2.60.40.60:FF:000106">
    <property type="entry name" value="FAT atypical cadherin 4"/>
    <property type="match status" value="2"/>
</dbReference>
<feature type="domain" description="Cadherin" evidence="25">
    <location>
        <begin position="2616"/>
        <end position="2719"/>
    </location>
</feature>
<dbReference type="CDD" id="cd11304">
    <property type="entry name" value="Cadherin_repeat"/>
    <property type="match status" value="32"/>
</dbReference>
<evidence type="ECO:0000256" key="2">
    <source>
        <dbReference type="ARBA" id="ARBA00022475"/>
    </source>
</evidence>
<dbReference type="Proteomes" id="UP000319801">
    <property type="component" value="Unassembled WGS sequence"/>
</dbReference>
<evidence type="ECO:0000256" key="10">
    <source>
        <dbReference type="ARBA" id="ARBA00022989"/>
    </source>
</evidence>
<feature type="compositionally biased region" description="Basic and acidic residues" evidence="20">
    <location>
        <begin position="4661"/>
        <end position="4673"/>
    </location>
</feature>
<feature type="domain" description="Cadherin" evidence="25">
    <location>
        <begin position="2413"/>
        <end position="2513"/>
    </location>
</feature>
<feature type="domain" description="Cadherin" evidence="25">
    <location>
        <begin position="1293"/>
        <end position="1397"/>
    </location>
</feature>
<dbReference type="PROSITE" id="PS50025">
    <property type="entry name" value="LAM_G_DOMAIN"/>
    <property type="match status" value="2"/>
</dbReference>
<dbReference type="FunFam" id="2.10.25.10:FF:000168">
    <property type="entry name" value="FAT atypical cadherin 4"/>
    <property type="match status" value="1"/>
</dbReference>
<feature type="region of interest" description="Disordered" evidence="20">
    <location>
        <begin position="4379"/>
        <end position="4433"/>
    </location>
</feature>
<feature type="disulfide bond" evidence="19">
    <location>
        <begin position="4301"/>
        <end position="4310"/>
    </location>
</feature>
<gene>
    <name evidence="26" type="ORF">Baya_4156</name>
</gene>
<evidence type="ECO:0000256" key="9">
    <source>
        <dbReference type="ARBA" id="ARBA00022889"/>
    </source>
</evidence>
<feature type="disulfide bond" evidence="19">
    <location>
        <begin position="3687"/>
        <end position="3696"/>
    </location>
</feature>
<dbReference type="FunFam" id="2.60.120.200:FF:000030">
    <property type="entry name" value="FAT atypical cadherin 4"/>
    <property type="match status" value="1"/>
</dbReference>
<feature type="domain" description="EGF-like" evidence="24">
    <location>
        <begin position="3699"/>
        <end position="3735"/>
    </location>
</feature>
<organism evidence="26 27">
    <name type="scientific">Bagarius yarrelli</name>
    <name type="common">Goonch</name>
    <name type="synonym">Bagrus yarrelli</name>
    <dbReference type="NCBI Taxonomy" id="175774"/>
    <lineage>
        <taxon>Eukaryota</taxon>
        <taxon>Metazoa</taxon>
        <taxon>Chordata</taxon>
        <taxon>Craniata</taxon>
        <taxon>Vertebrata</taxon>
        <taxon>Euteleostomi</taxon>
        <taxon>Actinopterygii</taxon>
        <taxon>Neopterygii</taxon>
        <taxon>Teleostei</taxon>
        <taxon>Ostariophysi</taxon>
        <taxon>Siluriformes</taxon>
        <taxon>Sisoridae</taxon>
        <taxon>Sisorinae</taxon>
        <taxon>Bagarius</taxon>
    </lineage>
</organism>
<dbReference type="PROSITE" id="PS01186">
    <property type="entry name" value="EGF_2"/>
    <property type="match status" value="3"/>
</dbReference>
<feature type="signal peptide" evidence="22">
    <location>
        <begin position="1"/>
        <end position="27"/>
    </location>
</feature>
<dbReference type="Pfam" id="PF02210">
    <property type="entry name" value="Laminin_G_2"/>
    <property type="match status" value="2"/>
</dbReference>
<proteinExistence type="predicted"/>
<evidence type="ECO:0000256" key="1">
    <source>
        <dbReference type="ARBA" id="ARBA00004251"/>
    </source>
</evidence>
<feature type="domain" description="Cadherin" evidence="25">
    <location>
        <begin position="343"/>
        <end position="453"/>
    </location>
</feature>
<dbReference type="FunFam" id="2.10.25.10:FF:000066">
    <property type="entry name" value="FAT atypical cadherin 4"/>
    <property type="match status" value="1"/>
</dbReference>
<keyword evidence="27" id="KW-1185">Reference proteome</keyword>
<evidence type="ECO:0000256" key="18">
    <source>
        <dbReference type="PROSITE-ProRule" id="PRU00043"/>
    </source>
</evidence>
<feature type="domain" description="Cadherin" evidence="25">
    <location>
        <begin position="2719"/>
        <end position="2818"/>
    </location>
</feature>
<dbReference type="PROSITE" id="PS50268">
    <property type="entry name" value="CADHERIN_2"/>
    <property type="match status" value="33"/>
</dbReference>
<feature type="domain" description="Cadherin" evidence="25">
    <location>
        <begin position="871"/>
        <end position="973"/>
    </location>
</feature>
<dbReference type="FunFam" id="2.10.25.10:FF:000293">
    <property type="entry name" value="FAT atypical cadherin 4"/>
    <property type="match status" value="1"/>
</dbReference>
<dbReference type="GO" id="GO:0003007">
    <property type="term" value="P:heart morphogenesis"/>
    <property type="evidence" value="ECO:0007669"/>
    <property type="project" value="UniProtKB-ARBA"/>
</dbReference>
<dbReference type="PROSITE" id="PS01187">
    <property type="entry name" value="EGF_CA"/>
    <property type="match status" value="1"/>
</dbReference>
<dbReference type="FunFam" id="2.60.40.60:FF:000143">
    <property type="entry name" value="FAT atypical cadherin 4"/>
    <property type="match status" value="1"/>
</dbReference>
<dbReference type="FunFam" id="2.60.40.60:FF:000154">
    <property type="entry name" value="FAT atypical cadherin 4"/>
    <property type="match status" value="1"/>
</dbReference>
<dbReference type="InterPro" id="IPR000152">
    <property type="entry name" value="EGF-type_Asp/Asn_hydroxyl_site"/>
</dbReference>
<dbReference type="FunFam" id="2.60.40.60:FF:000134">
    <property type="entry name" value="protocadherin Fat 4"/>
    <property type="match status" value="1"/>
</dbReference>
<keyword evidence="2" id="KW-1003">Cell membrane</keyword>
<name>A0A556TVN5_BAGYA</name>
<dbReference type="FunFam" id="2.60.40.60:FF:000039">
    <property type="entry name" value="FAT atypical cadherin 3"/>
    <property type="match status" value="1"/>
</dbReference>
<comment type="caution">
    <text evidence="19">Lacks conserved residue(s) required for the propagation of feature annotation.</text>
</comment>
<comment type="subcellular location">
    <subcellularLocation>
        <location evidence="1">Cell membrane</location>
        <topology evidence="1">Single-pass type I membrane protein</topology>
    </subcellularLocation>
</comment>
<sequence>MEPSGRSLSAFFLLLLIFWTLWQRSTSSQVRHEFHVLEEQPVGTYVGTVDPKPGFTYRFGESHKLFTINGTNGVIRTSSVIDRETLQSDTINVVVLSSQPTYPTEVRIVVLDVNDNAPAFPDATIAVSFREDTVGGRQVILDTATDADIGVNGVDHNTYRIVSGNEKGTFRLDVTVNPSGEGAFLHLVTTGGLDRELTSFYQLLVEVQDKGEPKKYGYLQVNVTVQDVNDNPPMFDLDQYHTSVFENAVVGASVLQVVARDRDEGTNADIRYFLDEGTPFQIDPKAGTIVIKEALDYESKKEYSFTIHATDKGMPSLSGRTEATIKLLDVNDNDPVVKFRYFPTTSKFASVDENAQIGTVVALLTVSDSDSASANGNISVSILGGNEQGHFEVHTSPVPNLSLIKVASVLDRERISSYNLTVSVSDNGKPVARSSFASLVIFVNDINDHPPIFQEAVYRVDISEDVPKGSYIKGVSATDGDSGQNANLRYSIVSGNSLGWFAISENSGLVTSAALLDRETASQIILNISAKDQGLQPKISYATLIVNITDVNDQVPTFIQNIYHIYPVEHLPAGSELLQLSAIDTDIGGNGTVQFTFDPETPANMQELFRLDAVTGRLSTAFELDREEQGSYLLHVKATDSGFPPLHSTAKVNITLKDINDNKPVFYPVQYFANIKQNEPPGSYVTTVLASDPDLGRNGTVRYALTTGDTFKFHINSNTGKITTLVLLDRQEKTTYQLHVSATDGGDLRSDTQGVVTINVIDSQDNPPLFSQREYSFVIFENTAYGTVIGTVSATTVDLNTNMSYLIASGDQKGIFSVNTITGQITATGLIDREEQAFHQLKVITRGGDVTGEVLVNITVKDLNDNAPYFPHPVEHVSAVENWKAGHHIFQAKAFDPDEGSNGMIEYSLQQNPKGLFHIHEKHGRITLTGSLEVSTSSYQVEVLASDCGVPRRTSTLVLTISVYDVNDNAPVFDQLSYEVIILESEPVNSRFFKVEATDKDSGVNGEIVYDITGGNNNDVFGIFPDGQLYIKAELDREIQDRYNLLLVARDKAVEPLSASINVTIILDDVNDNRPLFNSTNYVFRFKEEQPRGSTVGQVFAEDKDFGPNSEVRYSFETPQSYFELNAITGELTSTLQLDRESLMRQRGTAVFTFTVISSDQGLPKPLKDQAKVQVYIQDINDNAPKFTKDIYQASISELAQNMTQLLRVSASDMDENTNGLVRYRLLEGNEENQFSIDSGSGQVTLVGNLDYEATSSYSLKIIAEDSGAVPLSSSCLLSISILDENDNSPSFPKSTITVDVLENMRIGELVASITATDSDFGSNADITYSITANNNHGTFSISPSTGSIFLVRKLDYETQSLYKLNITAKDNGRPQRSSSIPLIIHVRDFNDNPPVFTPGDIFKSIPENLPLSTSVMAITAHDTDADINGQLEYSIVQQTPRGSHFRINPSTGIILTSSEIDREFSNMFELTIKATDQAVPVEFRRFALKNVTIWVTDQNDNVPNFISQNALVAEANIVIGSILTTVVAYDPDEGANGEVEYELVKGDSDTFIMDRYSGDIRLASQLIPSKLIYSLIVSATDHGTERKTSRTELTIILQGADGPVFSQPKYITILKEGQPPGTNVISLDASSSRGSGTKVEYFIVAVRSGGKTVGRLFTIGRHTGTIQTATELDREQGADLYLLDVYAIETETSQPRTQKAEVEITLQDINDNPPVFPTDILDVTVQENVGDGFRIMQLTATDADEGPNALVTYTIISGADDSFHIDPESGDLIATKRLDRERRSKYSLLVRADDGQQSSDMRVNITVSDINDHTPKFSRSVYSFDIPEDMTPGSIVAAILASDSDSGSNGEVTYSIEEDDDDSTFMVNPVTGVFNVTKPLDYETQQYYIIIVKAEDGGGQASLVRVYFNILDVNDNKPTFNASTYSTSVPEDLNIGSPVLTVTASDIDDDRETQSFYNLVITVNDLAPPPATRFTSTAQVSVILLDVNDCSPTFISQRMAYVQENTAVDTVVFTAHAMDPDSGPNSYVEYSLGGTYGSKFSIGNIDGNVKLIGELDREEMANYTLTVVAKDKGQPSLSSMMEVTMVVLDVNDNTPSFSQNIYDIEIEENTLTSTDILQVFASDPDEGTNGQIRFSIATGSGNSDFRIDSVTGAISVAKTLDRETRSSYSLMIQASDRGSSPRVDHATVNIVLLDINDCPPVFELSPYTINVQENLENLPKNILKVVARDDDYGLNGQTSYTLNGGNDGGSFSLTSSGQLRLEKTLDREIQDRYELIIIAIDSGSPSLSGSATVTVLVDDVNDMAPLFSSSSYHTSISENVPTGSDVMLVNASDGDVGQNGIISYSLTGGDGQFSINPATGQVITSSLLDRELQGSYELLVVASDSGHPIPLSSSATVSVVISDINDNPPRFHHHPYVTHIPASTAPGSLVFAVTVTDEDTGSNAQLHYSLSGRNSEKFRIDPIRGAITANEKLTVTSEVTFTVRVKDGGKNTKMDSTTVTVRFVSGGDFPVINIKEKSFTFPENQAINTVVTKVLGSSTRAGPLSYYIASGNLDNAFHVDQFSGELSIKKALDYENIDKYVLWMEARDQSFPPYSAYEKIEITVLDINDNSPIFEKEPFHAEILENLSPQKVLVVSALDEDSGPNGQLEYAITDGNQENSFSINRATGEIRTTRPLDREKVAQYVLRVKATDRGTSPKSTSVKVIVSVLDVNDNAPRFSKIFSATVPENAPVGYTVTRVTTTDEDAGANAISRYAISDTSLPFSINPSTGDIIISRPLNREDTDHYIAKVSAHDSGWTVSTDVTIFVTDINDNAPRFSKPSYYLDYPELTEIGSVITQVSATDLDKGFNGKIFYFIRSQSEYFRINSSTGEIFVKQQLKYLNSTGHSNINLNRHSFIVTASDRGVKPLMSETTVIINVIDSNDNPPIFESSVYFTPVTKSVKVGTKLIKVTAHDKKDYGVNSEIEYAVSGGNSSSKFRLDKQTGWVAVASSLASDVGKVYLLEITVKDKGTPPLSNKTALTIAVTEENQHTPEFSQSQVTATVSESLAVGTAIRTLSARDKDKDKQMNGLITYDISSGNEDGLFSVNSKTGVLSLAKPLDYEKKQKHEIRISATDGGWIAKSSYVTVNVQVTDVNDNPPVFDPDEYYPVVQENVPSGTTVVKMNATDKDSGPNAVLAYVIQSSDSDLFIIDPNTGPLDREKEDKITLKILAKNAGSIKGADIDEVFVNITILDANDPPVFTQELYDIQVSEGLSPGGLVTFVSAEDSDSVPSWSRFTYSIAPDHRSTAFTINPQTGQVSVAAELDRETTPVYNLTLLAIDSGSPAATGTASLIVTLEDINDNGPTLVTVGGEVTENQRPGTAVMKLSATDADLPPNQGPFTYSLLTTSAATSYFTLTSSGELTTSREIDREQMSDFYLSVVIKDSGIPQMSSTGTIHVTVNDQNDNPSQPRSVEIYVHYFGSMFPGGSLGIVKAQDPDIQDTFHCTLLPPVASLFSIPKGTCELSSNSRSTDGTFDLTVRSTDGVHSAVNSNVRVFFIGFSNATVDNSILIRLNSHSITNFLNNHYLSFLRIANSQLAGLGTGVQLYGAFELNNQTFLMAAIKRGHGQYVNPSGVTTFFQSIKEALHRQSGVKIDSVDHDPCTNNPCQNGGSCKRRIAVAPDMMTTESVPVILVSNRPLQPYVCNCRPGYSGSLCETDINECLPSPCHNGGTCHNLVGGFSCSCTEGFTGMACERDVNECLSNPCKNGALCQNFPGGFNCLCSMGFAGKTCASIINYCECNPCFNGGSCQSRKEGYYCHCPFGVFGKHCELNSYGFEELSYMEFPSLDPNNNYVYIKFATLKENALILYNHDNQTSDKAEFLALEIYEGRMRFSFNLGSGTYKLMTMVRVSDGQFHTVIARRAGLAASLTVDLCGEEQEPGYCTVSNVAVHTDWMLDVQPNRLSVGGVRAIEPLLQRKNQVNTHDFVGCIMEFAINGRPLEPTQALSSQGILDRCPRMEGACVTNPCRHGGTCLDMWSWQQCQCTEGITGKYCEKFISADSALSLDGSGRLDYTLRQSWKRDMLMQRNSQSFSHSYPQLQTRSQTSSESSSLEVKFRTRSKTGTVLHIQEISNYTTVRLKNGNLQYMSDAGVAGKVERIVGDGVFSDGQWHKLLLRRNVSSTTVLIDESILRVITHTTQDFGGLDVLTLSLGGEPPRTNLQKTTPGFDGCYAYIKYNNELLPFSGNHQTVSISTYGTDDSVKIGCRGPNMCASAPCWDGLMCVNQWFSYQCVPPGDCASSPCQNGGSCVPANRGGFSCVCDELYTGQVCETLVACLGVTCPHATVCKVGTNGGFSCVSDSNKEEFILPIWAVPAIVGGCATILALLVLGLILHNHCKGSRKTSMPKEEKKAKKKKKKKKGSENVAFDDPDNIGDVDMTVRKQPEGNPKPDIIERENPYLIYDETDVPESGDTIPSAPEIAEIEHYDIDNASSIAPSDADIVQHYKQFRSHTPKFSIQIQRHSPLGYARQSPLTLGAASYGYQPTYTQGLRQTPLSHVPCPTPTPLSRHSPAHFSKPGSFYRNTPTREMNMNLARRDGSPLDLHGDSCQSAAIFNYTASRLGRRSKSPQTMAGHGSRPASRLKQPIEQIPLETGPPIGLSIEEVERLNTPRPRNPSICSADHGRSSSEEDARRPLSRVRNPADGIPAPDSSSESDSHDSFTCSEMEYDREKPVNYGSRVPKLSQVNESDADDEDYGGGRIKQRRYSSRRAEGGACGGHTPFGEYQHHTLPHKLGPGSGNFNWDSLLNWGPGFSHYVDVFKDLAMLPENSNAANDVEINSGDGSVTIIAEGEAEQYV</sequence>
<dbReference type="FunFam" id="2.60.40.60:FF:000116">
    <property type="entry name" value="Dachsous cadherin-related 2"/>
    <property type="match status" value="1"/>
</dbReference>
<dbReference type="InterPro" id="IPR049883">
    <property type="entry name" value="NOTCH1_EGF-like"/>
</dbReference>
<keyword evidence="11 21" id="KW-0472">Membrane</keyword>
<evidence type="ECO:0000256" key="20">
    <source>
        <dbReference type="SAM" id="MobiDB-lite"/>
    </source>
</evidence>
<dbReference type="InterPro" id="IPR002126">
    <property type="entry name" value="Cadherin-like_dom"/>
</dbReference>
<dbReference type="Pfam" id="PF25374">
    <property type="entry name" value="Cadherin_FAT4_N"/>
    <property type="match status" value="1"/>
</dbReference>
<feature type="domain" description="EGF-like" evidence="24">
    <location>
        <begin position="3737"/>
        <end position="3773"/>
    </location>
</feature>
<feature type="disulfide bond" evidence="19">
    <location>
        <begin position="4025"/>
        <end position="4034"/>
    </location>
</feature>
<feature type="domain" description="Cadherin" evidence="25">
    <location>
        <begin position="2930"/>
        <end position="3035"/>
    </location>
</feature>
<feature type="domain" description="Cadherin" evidence="25">
    <location>
        <begin position="974"/>
        <end position="1077"/>
    </location>
</feature>
<feature type="transmembrane region" description="Helical" evidence="21">
    <location>
        <begin position="4346"/>
        <end position="4373"/>
    </location>
</feature>
<dbReference type="FunFam" id="2.60.40.60:FF:000110">
    <property type="entry name" value="FAT atypical cadherin 4"/>
    <property type="match status" value="1"/>
</dbReference>
<dbReference type="GO" id="GO:0048729">
    <property type="term" value="P:tissue morphogenesis"/>
    <property type="evidence" value="ECO:0007669"/>
    <property type="project" value="UniProtKB-ARBA"/>
</dbReference>
<dbReference type="InterPro" id="IPR001791">
    <property type="entry name" value="Laminin_G"/>
</dbReference>
<evidence type="ECO:0000256" key="21">
    <source>
        <dbReference type="SAM" id="Phobius"/>
    </source>
</evidence>
<feature type="disulfide bond" evidence="19">
    <location>
        <begin position="3763"/>
        <end position="3772"/>
    </location>
</feature>
<dbReference type="FunFam" id="2.60.40.60:FF:000135">
    <property type="entry name" value="cadherin-23 isoform X1"/>
    <property type="match status" value="1"/>
</dbReference>
<feature type="chain" id="PRO_5021968672" description="Protocadherin Fat 4" evidence="22">
    <location>
        <begin position="28"/>
        <end position="4836"/>
    </location>
</feature>
<dbReference type="InterPro" id="IPR013320">
    <property type="entry name" value="ConA-like_dom_sf"/>
</dbReference>
<dbReference type="FunFam" id="2.60.40.60:FF:000081">
    <property type="entry name" value="protocadherin Fat 4"/>
    <property type="match status" value="1"/>
</dbReference>
<dbReference type="FunFam" id="2.10.25.10:FF:000151">
    <property type="entry name" value="FAT atypical cadherin 4"/>
    <property type="match status" value="1"/>
</dbReference>
<feature type="domain" description="Cadherin" evidence="25">
    <location>
        <begin position="1078"/>
        <end position="1187"/>
    </location>
</feature>
<reference evidence="26 27" key="1">
    <citation type="journal article" date="2019" name="Genome Biol. Evol.">
        <title>Whole-Genome Sequencing of the Giant Devil Catfish, Bagarius yarrelli.</title>
        <authorList>
            <person name="Jiang W."/>
            <person name="Lv Y."/>
            <person name="Cheng L."/>
            <person name="Yang K."/>
            <person name="Chao B."/>
            <person name="Wang X."/>
            <person name="Li Y."/>
            <person name="Pan X."/>
            <person name="You X."/>
            <person name="Zhang Y."/>
            <person name="Yang J."/>
            <person name="Li J."/>
            <person name="Zhang X."/>
            <person name="Liu S."/>
            <person name="Sun C."/>
            <person name="Yang J."/>
            <person name="Shi Q."/>
        </authorList>
    </citation>
    <scope>NUCLEOTIDE SEQUENCE [LARGE SCALE GENOMIC DNA]</scope>
    <source>
        <strain evidence="26">JWS20170419001</strain>
        <tissue evidence="26">Muscle</tissue>
    </source>
</reference>
<accession>A0A556TVN5</accession>
<feature type="region of interest" description="Disordered" evidence="20">
    <location>
        <begin position="4599"/>
        <end position="4738"/>
    </location>
</feature>
<evidence type="ECO:0000256" key="3">
    <source>
        <dbReference type="ARBA" id="ARBA00022536"/>
    </source>
</evidence>
<dbReference type="SMART" id="SM00181">
    <property type="entry name" value="EGF"/>
    <property type="match status" value="6"/>
</dbReference>
<keyword evidence="5" id="KW-0479">Metal-binding</keyword>
<dbReference type="FunFam" id="2.60.40.60:FF:000101">
    <property type="entry name" value="FAT atypical cadherin 4"/>
    <property type="match status" value="1"/>
</dbReference>
<feature type="disulfide bond" evidence="19">
    <location>
        <begin position="3801"/>
        <end position="3810"/>
    </location>
</feature>
<evidence type="ECO:0000256" key="11">
    <source>
        <dbReference type="ARBA" id="ARBA00023136"/>
    </source>
</evidence>
<dbReference type="Pfam" id="PF00028">
    <property type="entry name" value="Cadherin"/>
    <property type="match status" value="31"/>
</dbReference>
<dbReference type="GO" id="GO:0005886">
    <property type="term" value="C:plasma membrane"/>
    <property type="evidence" value="ECO:0007669"/>
    <property type="project" value="UniProtKB-SubCell"/>
</dbReference>
<dbReference type="PROSITE" id="PS50026">
    <property type="entry name" value="EGF_3"/>
    <property type="match status" value="6"/>
</dbReference>
<evidence type="ECO:0000256" key="17">
    <source>
        <dbReference type="ARBA" id="ARBA00081404"/>
    </source>
</evidence>
<dbReference type="FunFam" id="2.60.40.60:FF:000275">
    <property type="entry name" value="Si:dkey-30k22.7"/>
    <property type="match status" value="1"/>
</dbReference>
<comment type="caution">
    <text evidence="26">The sequence shown here is derived from an EMBL/GenBank/DDBJ whole genome shotgun (WGS) entry which is preliminary data.</text>
</comment>
<evidence type="ECO:0000313" key="27">
    <source>
        <dbReference type="Proteomes" id="UP000319801"/>
    </source>
</evidence>
<dbReference type="FunFam" id="2.60.40.60:FF:000037">
    <property type="entry name" value="FAT atypical cadherin 1"/>
    <property type="match status" value="1"/>
</dbReference>
<feature type="domain" description="Cadherin" evidence="25">
    <location>
        <begin position="3036"/>
        <end position="3142"/>
    </location>
</feature>
<feature type="domain" description="Cadherin" evidence="25">
    <location>
        <begin position="2204"/>
        <end position="2308"/>
    </location>
</feature>
<dbReference type="PANTHER" id="PTHR24026:SF126">
    <property type="entry name" value="PROTOCADHERIN FAT 4"/>
    <property type="match status" value="1"/>
</dbReference>
<dbReference type="FunFam" id="2.60.40.60:FF:000131">
    <property type="entry name" value="FAT atypical cadherin 4"/>
    <property type="match status" value="1"/>
</dbReference>
<dbReference type="CDD" id="cd00054">
    <property type="entry name" value="EGF_CA"/>
    <property type="match status" value="5"/>
</dbReference>
<feature type="domain" description="Cadherin" evidence="25">
    <location>
        <begin position="1718"/>
        <end position="1818"/>
    </location>
</feature>
<dbReference type="FunFam" id="2.60.40.60:FF:000108">
    <property type="entry name" value="FAT atypical cadherin 4"/>
    <property type="match status" value="1"/>
</dbReference>
<dbReference type="PANTHER" id="PTHR24026">
    <property type="entry name" value="FAT ATYPICAL CADHERIN-RELATED"/>
    <property type="match status" value="1"/>
</dbReference>
<keyword evidence="10 21" id="KW-1133">Transmembrane helix</keyword>
<dbReference type="PROSITE" id="PS00022">
    <property type="entry name" value="EGF_1"/>
    <property type="match status" value="7"/>
</dbReference>
<evidence type="ECO:0000313" key="26">
    <source>
        <dbReference type="EMBL" id="TSK87442.1"/>
    </source>
</evidence>
<dbReference type="FunFam" id="2.60.40.60:FF:000010">
    <property type="entry name" value="Cadherin EGF LAG seven-pass G-type receptor 3"/>
    <property type="match status" value="3"/>
</dbReference>
<dbReference type="InterPro" id="IPR013032">
    <property type="entry name" value="EGF-like_CS"/>
</dbReference>
<evidence type="ECO:0000259" key="25">
    <source>
        <dbReference type="PROSITE" id="PS50268"/>
    </source>
</evidence>
<evidence type="ECO:0000256" key="14">
    <source>
        <dbReference type="ARBA" id="ARBA00062851"/>
    </source>
</evidence>
<dbReference type="Pfam" id="PF12661">
    <property type="entry name" value="hEGF"/>
    <property type="match status" value="1"/>
</dbReference>
<feature type="domain" description="Laminin G" evidence="23">
    <location>
        <begin position="3812"/>
        <end position="3996"/>
    </location>
</feature>
<dbReference type="InterPro" id="IPR018097">
    <property type="entry name" value="EGF_Ca-bd_CS"/>
</dbReference>
<dbReference type="SUPFAM" id="SSF49899">
    <property type="entry name" value="Concanavalin A-like lectins/glucanases"/>
    <property type="match status" value="2"/>
</dbReference>
<dbReference type="FunFam" id="2.60.40.60:FF:000024">
    <property type="entry name" value="FAT atypical cadherin 3"/>
    <property type="match status" value="3"/>
</dbReference>
<feature type="domain" description="Cadherin" evidence="25">
    <location>
        <begin position="1405"/>
        <end position="1506"/>
    </location>
</feature>
<dbReference type="CDD" id="cd00053">
    <property type="entry name" value="EGF"/>
    <property type="match status" value="1"/>
</dbReference>
<dbReference type="FunFam" id="2.60.40.60:FF:000123">
    <property type="entry name" value="Protocadherin beta 4"/>
    <property type="match status" value="1"/>
</dbReference>
<dbReference type="FunFam" id="2.60.40.60:FF:000144">
    <property type="entry name" value="FAT atypical cadherin 4"/>
    <property type="match status" value="1"/>
</dbReference>
<dbReference type="InterPro" id="IPR020894">
    <property type="entry name" value="Cadherin_CS"/>
</dbReference>
<keyword evidence="3 19" id="KW-0245">EGF-like domain</keyword>
<feature type="domain" description="Cadherin" evidence="25">
    <location>
        <begin position="2819"/>
        <end position="2929"/>
    </location>
</feature>
<dbReference type="Gene3D" id="2.60.40.60">
    <property type="entry name" value="Cadherins"/>
    <property type="match status" value="34"/>
</dbReference>
<feature type="domain" description="EGF-like" evidence="24">
    <location>
        <begin position="4274"/>
        <end position="4311"/>
    </location>
</feature>
<feature type="domain" description="Cadherin" evidence="25">
    <location>
        <begin position="2099"/>
        <end position="2203"/>
    </location>
</feature>
<dbReference type="CDD" id="cd00110">
    <property type="entry name" value="LamG"/>
    <property type="match status" value="2"/>
</dbReference>
<feature type="domain" description="Cadherin" evidence="25">
    <location>
        <begin position="454"/>
        <end position="558"/>
    </location>
</feature>
<comment type="subunit">
    <text evidence="14">Heterophilic interaction with DCHS1; this interaction affects their respective protein levels. Interacts (via cytoplasmic domain) with MPDZ. Forms a complex with PALS1 and MPDZ.</text>
</comment>
<feature type="domain" description="Cadherin" evidence="25">
    <location>
        <begin position="236"/>
        <end position="337"/>
    </location>
</feature>
<dbReference type="SUPFAM" id="SSF57196">
    <property type="entry name" value="EGF/Laminin"/>
    <property type="match status" value="4"/>
</dbReference>
<dbReference type="EMBL" id="VCAZ01000022">
    <property type="protein sequence ID" value="TSK87442.1"/>
    <property type="molecule type" value="Genomic_DNA"/>
</dbReference>
<keyword evidence="9" id="KW-0130">Cell adhesion</keyword>
<keyword evidence="12 19" id="KW-1015">Disulfide bond</keyword>
<keyword evidence="8 18" id="KW-0106">Calcium</keyword>
<evidence type="ECO:0000256" key="15">
    <source>
        <dbReference type="ARBA" id="ARBA00070347"/>
    </source>
</evidence>
<feature type="domain" description="Cadherin" evidence="25">
    <location>
        <begin position="28"/>
        <end position="120"/>
    </location>
</feature>
<evidence type="ECO:0000256" key="8">
    <source>
        <dbReference type="ARBA" id="ARBA00022837"/>
    </source>
</evidence>
<feature type="domain" description="Cadherin" evidence="25">
    <location>
        <begin position="1951"/>
        <end position="1995"/>
    </location>
</feature>
<dbReference type="FunFam" id="2.60.40.60:FF:000115">
    <property type="entry name" value="FAT atypical cadherin 4"/>
    <property type="match status" value="1"/>
</dbReference>
<feature type="domain" description="Cadherin" evidence="25">
    <location>
        <begin position="3242"/>
        <end position="3347"/>
    </location>
</feature>
<feature type="domain" description="Cadherin" evidence="25">
    <location>
        <begin position="1521"/>
        <end position="1606"/>
    </location>
</feature>
<keyword evidence="7" id="KW-0677">Repeat</keyword>
<evidence type="ECO:0000256" key="6">
    <source>
        <dbReference type="ARBA" id="ARBA00022729"/>
    </source>
</evidence>
<dbReference type="SMART" id="SM00282">
    <property type="entry name" value="LamG"/>
    <property type="match status" value="2"/>
</dbReference>
<dbReference type="SUPFAM" id="SSF49313">
    <property type="entry name" value="Cadherin-like"/>
    <property type="match status" value="34"/>
</dbReference>
<evidence type="ECO:0000256" key="13">
    <source>
        <dbReference type="ARBA" id="ARBA00023180"/>
    </source>
</evidence>
<evidence type="ECO:0000256" key="5">
    <source>
        <dbReference type="ARBA" id="ARBA00022723"/>
    </source>
</evidence>
<dbReference type="Pfam" id="PF07645">
    <property type="entry name" value="EGF_CA"/>
    <property type="match status" value="1"/>
</dbReference>
<feature type="domain" description="Cadherin" evidence="25">
    <location>
        <begin position="2309"/>
        <end position="2412"/>
    </location>
</feature>
<dbReference type="GO" id="GO:0005509">
    <property type="term" value="F:calcium ion binding"/>
    <property type="evidence" value="ECO:0007669"/>
    <property type="project" value="UniProtKB-UniRule"/>
</dbReference>
<dbReference type="Gene3D" id="2.60.120.200">
    <property type="match status" value="2"/>
</dbReference>
<dbReference type="FunFam" id="2.60.40.60:FF:000118">
    <property type="entry name" value="protocadherin Fat 4"/>
    <property type="match status" value="1"/>
</dbReference>
<feature type="domain" description="Laminin G" evidence="23">
    <location>
        <begin position="4067"/>
        <end position="4246"/>
    </location>
</feature>
<dbReference type="SMART" id="SM00112">
    <property type="entry name" value="CA"/>
    <property type="match status" value="33"/>
</dbReference>
<feature type="domain" description="Cadherin" evidence="25">
    <location>
        <begin position="1607"/>
        <end position="1717"/>
    </location>
</feature>
<feature type="domain" description="EGF-like" evidence="24">
    <location>
        <begin position="3999"/>
        <end position="4035"/>
    </location>
</feature>
<feature type="domain" description="Cadherin" evidence="25">
    <location>
        <begin position="3143"/>
        <end position="3241"/>
    </location>
</feature>
<feature type="domain" description="Cadherin" evidence="25">
    <location>
        <begin position="1188"/>
        <end position="1292"/>
    </location>
</feature>
<dbReference type="FunFam" id="2.60.40.60:FF:000180">
    <property type="entry name" value="FAT atypical cadherin 4"/>
    <property type="match status" value="1"/>
</dbReference>
<dbReference type="InterPro" id="IPR015919">
    <property type="entry name" value="Cadherin-like_sf"/>
</dbReference>
<dbReference type="PROSITE" id="PS00010">
    <property type="entry name" value="ASX_HYDROXYL"/>
    <property type="match status" value="2"/>
</dbReference>
<dbReference type="Pfam" id="PF00008">
    <property type="entry name" value="EGF"/>
    <property type="match status" value="3"/>
</dbReference>
<keyword evidence="6 22" id="KW-0732">Signal</keyword>
<feature type="domain" description="Cadherin" evidence="25">
    <location>
        <begin position="667"/>
        <end position="770"/>
    </location>
</feature>
<feature type="domain" description="Cadherin" evidence="25">
    <location>
        <begin position="1819"/>
        <end position="1921"/>
    </location>
</feature>
<dbReference type="GO" id="GO:0007163">
    <property type="term" value="P:establishment or maintenance of cell polarity"/>
    <property type="evidence" value="ECO:0007669"/>
    <property type="project" value="UniProtKB-ARBA"/>
</dbReference>
<evidence type="ECO:0000256" key="4">
    <source>
        <dbReference type="ARBA" id="ARBA00022692"/>
    </source>
</evidence>
<dbReference type="OrthoDB" id="6252479at2759"/>
<evidence type="ECO:0000256" key="19">
    <source>
        <dbReference type="PROSITE-ProRule" id="PRU00076"/>
    </source>
</evidence>
<dbReference type="FunFam" id="2.60.40.60:FF:000015">
    <property type="entry name" value="FAT atypical cadherin 1"/>
    <property type="match status" value="1"/>
</dbReference>
<feature type="domain" description="Cadherin" evidence="25">
    <location>
        <begin position="121"/>
        <end position="235"/>
    </location>
</feature>
<evidence type="ECO:0000259" key="24">
    <source>
        <dbReference type="PROSITE" id="PS50026"/>
    </source>
</evidence>
<evidence type="ECO:0000259" key="23">
    <source>
        <dbReference type="PROSITE" id="PS50025"/>
    </source>
</evidence>
<evidence type="ECO:0000256" key="16">
    <source>
        <dbReference type="ARBA" id="ARBA00076313"/>
    </source>
</evidence>
<dbReference type="Gene3D" id="2.10.25.10">
    <property type="entry name" value="Laminin"/>
    <property type="match status" value="6"/>
</dbReference>
<keyword evidence="4 21" id="KW-0812">Transmembrane</keyword>
<evidence type="ECO:0000256" key="22">
    <source>
        <dbReference type="SAM" id="SignalP"/>
    </source>
</evidence>
<dbReference type="PROSITE" id="PS00232">
    <property type="entry name" value="CADHERIN_1"/>
    <property type="match status" value="16"/>
</dbReference>
<evidence type="ECO:0000256" key="7">
    <source>
        <dbReference type="ARBA" id="ARBA00022737"/>
    </source>
</evidence>
<protein>
    <recommendedName>
        <fullName evidence="15">Protocadherin Fat 4</fullName>
    </recommendedName>
    <alternativeName>
        <fullName evidence="17">FAT tumor suppressor homolog 4</fullName>
    </alternativeName>
    <alternativeName>
        <fullName evidence="16">Fat-like cadherin protein FAT-J</fullName>
    </alternativeName>
</protein>
<dbReference type="GO" id="GO:0060429">
    <property type="term" value="P:epithelium development"/>
    <property type="evidence" value="ECO:0007669"/>
    <property type="project" value="UniProtKB-ARBA"/>
</dbReference>
<dbReference type="PRINTS" id="PR00205">
    <property type="entry name" value="CADHERIN"/>
</dbReference>
<dbReference type="FunFam" id="2.60.40.60:FF:000080">
    <property type="entry name" value="FAT atypical cadherin 1"/>
    <property type="match status" value="1"/>
</dbReference>
<dbReference type="FunFam" id="2.60.40.60:FF:000020">
    <property type="entry name" value="Dachsous cadherin-related 1b"/>
    <property type="match status" value="3"/>
</dbReference>